<name>A0ABT9IKD2_9MICC</name>
<dbReference type="RefSeq" id="WP_305994614.1">
    <property type="nucleotide sequence ID" value="NZ_JAVALS010000001.1"/>
</dbReference>
<dbReference type="PANTHER" id="PTHR23517:SF2">
    <property type="entry name" value="MULTIDRUG RESISTANCE PROTEIN MDTH"/>
    <property type="match status" value="1"/>
</dbReference>
<feature type="transmembrane region" description="Helical" evidence="8">
    <location>
        <begin position="375"/>
        <end position="398"/>
    </location>
</feature>
<dbReference type="InterPro" id="IPR050171">
    <property type="entry name" value="MFS_Transporters"/>
</dbReference>
<evidence type="ECO:0000256" key="7">
    <source>
        <dbReference type="SAM" id="MobiDB-lite"/>
    </source>
</evidence>
<dbReference type="Pfam" id="PF07690">
    <property type="entry name" value="MFS_1"/>
    <property type="match status" value="1"/>
</dbReference>
<dbReference type="Gene3D" id="1.20.1250.20">
    <property type="entry name" value="MFS general substrate transporter like domains"/>
    <property type="match status" value="1"/>
</dbReference>
<evidence type="ECO:0000313" key="9">
    <source>
        <dbReference type="EMBL" id="MDP5225560.1"/>
    </source>
</evidence>
<evidence type="ECO:0000256" key="5">
    <source>
        <dbReference type="ARBA" id="ARBA00022989"/>
    </source>
</evidence>
<feature type="transmembrane region" description="Helical" evidence="8">
    <location>
        <begin position="157"/>
        <end position="175"/>
    </location>
</feature>
<dbReference type="Proteomes" id="UP001232725">
    <property type="component" value="Unassembled WGS sequence"/>
</dbReference>
<keyword evidence="3" id="KW-1003">Cell membrane</keyword>
<feature type="transmembrane region" description="Helical" evidence="8">
    <location>
        <begin position="63"/>
        <end position="84"/>
    </location>
</feature>
<dbReference type="EMBL" id="JAVALS010000001">
    <property type="protein sequence ID" value="MDP5225560.1"/>
    <property type="molecule type" value="Genomic_DNA"/>
</dbReference>
<gene>
    <name evidence="9" type="ORF">Q9R02_00100</name>
</gene>
<feature type="region of interest" description="Disordered" evidence="7">
    <location>
        <begin position="210"/>
        <end position="235"/>
    </location>
</feature>
<evidence type="ECO:0000313" key="10">
    <source>
        <dbReference type="Proteomes" id="UP001232725"/>
    </source>
</evidence>
<feature type="transmembrane region" description="Helical" evidence="8">
    <location>
        <begin position="276"/>
        <end position="297"/>
    </location>
</feature>
<comment type="caution">
    <text evidence="9">The sequence shown here is derived from an EMBL/GenBank/DDBJ whole genome shotgun (WGS) entry which is preliminary data.</text>
</comment>
<feature type="transmembrane region" description="Helical" evidence="8">
    <location>
        <begin position="181"/>
        <end position="200"/>
    </location>
</feature>
<keyword evidence="6 8" id="KW-0472">Membrane</keyword>
<keyword evidence="10" id="KW-1185">Reference proteome</keyword>
<keyword evidence="2" id="KW-0813">Transport</keyword>
<dbReference type="InterPro" id="IPR011701">
    <property type="entry name" value="MFS"/>
</dbReference>
<dbReference type="InterPro" id="IPR036259">
    <property type="entry name" value="MFS_trans_sf"/>
</dbReference>
<feature type="transmembrane region" description="Helical" evidence="8">
    <location>
        <begin position="309"/>
        <end position="329"/>
    </location>
</feature>
<organism evidence="9 10">
    <name type="scientific">Arthrobacter horti</name>
    <dbReference type="NCBI Taxonomy" id="3068273"/>
    <lineage>
        <taxon>Bacteria</taxon>
        <taxon>Bacillati</taxon>
        <taxon>Actinomycetota</taxon>
        <taxon>Actinomycetes</taxon>
        <taxon>Micrococcales</taxon>
        <taxon>Micrococcaceae</taxon>
        <taxon>Arthrobacter</taxon>
    </lineage>
</organism>
<keyword evidence="5 8" id="KW-1133">Transmembrane helix</keyword>
<feature type="transmembrane region" description="Helical" evidence="8">
    <location>
        <begin position="335"/>
        <end position="363"/>
    </location>
</feature>
<feature type="compositionally biased region" description="Low complexity" evidence="7">
    <location>
        <begin position="218"/>
        <end position="235"/>
    </location>
</feature>
<dbReference type="PANTHER" id="PTHR23517">
    <property type="entry name" value="RESISTANCE PROTEIN MDTM, PUTATIVE-RELATED-RELATED"/>
    <property type="match status" value="1"/>
</dbReference>
<proteinExistence type="predicted"/>
<evidence type="ECO:0000256" key="6">
    <source>
        <dbReference type="ARBA" id="ARBA00023136"/>
    </source>
</evidence>
<evidence type="ECO:0000256" key="1">
    <source>
        <dbReference type="ARBA" id="ARBA00004651"/>
    </source>
</evidence>
<accession>A0ABT9IKD2</accession>
<sequence length="437" mass="44851">MPTATERPARSTPRSRLSRTFSDPVLRGLTTAVGFSSLGRGAFFSLTVIYFTTKVGLSAAEVALVLTAANALGLVASVAAGHLADHVSARRMQVAFTLCQGAALAAYALASDFTSVLIMASLVSISERSANSARSAIIARAFTGQARVSSRAILRTMTNVGIALGSSAAAVPLLLNTSDAFRVAIVTAGVFVLLSATQVARLPRRVDAVPAQTNTAQPGATPAGDEAEAAAPSSSARSPYRDVRYLAVTALTGIFAMQFVVAEVGIPQWITQHTHLPTVLVSVLLVTNTLLVIGLQIPLSRGSDDVGKAGRLSLFSGVLMAAACGAYALGATGPLWFGVVAMLIGLVAHTFAEILSSAAGWGLSFELADQRRAGAYQGVFSTGISLATMLAPAVVTFTALSHGAAGWGVLAAIFLACAAALWLIARRAARETPVVAG</sequence>
<feature type="transmembrane region" description="Helical" evidence="8">
    <location>
        <begin position="104"/>
        <end position="125"/>
    </location>
</feature>
<feature type="transmembrane region" description="Helical" evidence="8">
    <location>
        <begin position="245"/>
        <end position="270"/>
    </location>
</feature>
<feature type="transmembrane region" description="Helical" evidence="8">
    <location>
        <begin position="404"/>
        <end position="424"/>
    </location>
</feature>
<evidence type="ECO:0000256" key="8">
    <source>
        <dbReference type="SAM" id="Phobius"/>
    </source>
</evidence>
<protein>
    <submittedName>
        <fullName evidence="9">MFS transporter</fullName>
    </submittedName>
</protein>
<dbReference type="SUPFAM" id="SSF103473">
    <property type="entry name" value="MFS general substrate transporter"/>
    <property type="match status" value="1"/>
</dbReference>
<evidence type="ECO:0000256" key="2">
    <source>
        <dbReference type="ARBA" id="ARBA00022448"/>
    </source>
</evidence>
<reference evidence="9 10" key="1">
    <citation type="submission" date="2023-08" db="EMBL/GenBank/DDBJ databases">
        <title>Arthrobacter horti sp. nov., isolated from forest soil.</title>
        <authorList>
            <person name="Park M."/>
        </authorList>
    </citation>
    <scope>NUCLEOTIDE SEQUENCE [LARGE SCALE GENOMIC DNA]</scope>
    <source>
        <strain evidence="9 10">YJM1</strain>
    </source>
</reference>
<keyword evidence="4 8" id="KW-0812">Transmembrane</keyword>
<evidence type="ECO:0000256" key="4">
    <source>
        <dbReference type="ARBA" id="ARBA00022692"/>
    </source>
</evidence>
<comment type="subcellular location">
    <subcellularLocation>
        <location evidence="1">Cell membrane</location>
        <topology evidence="1">Multi-pass membrane protein</topology>
    </subcellularLocation>
</comment>
<evidence type="ECO:0000256" key="3">
    <source>
        <dbReference type="ARBA" id="ARBA00022475"/>
    </source>
</evidence>
<feature type="transmembrane region" description="Helical" evidence="8">
    <location>
        <begin position="29"/>
        <end position="51"/>
    </location>
</feature>